<dbReference type="OrthoDB" id="2083724at2"/>
<evidence type="ECO:0000259" key="1">
    <source>
        <dbReference type="Pfam" id="PF11127"/>
    </source>
</evidence>
<dbReference type="Pfam" id="PF11127">
    <property type="entry name" value="YgaP-like_TM"/>
    <property type="match status" value="1"/>
</dbReference>
<dbReference type="RefSeq" id="WP_046496969.1">
    <property type="nucleotide sequence ID" value="NZ_CGIH01000026.1"/>
</dbReference>
<dbReference type="EMBL" id="CGIH01000026">
    <property type="protein sequence ID" value="CFX53329.1"/>
    <property type="molecule type" value="Genomic_DNA"/>
</dbReference>
<gene>
    <name evidence="2" type="ORF">1402</name>
</gene>
<dbReference type="Proteomes" id="UP000045545">
    <property type="component" value="Unassembled WGS sequence"/>
</dbReference>
<proteinExistence type="predicted"/>
<evidence type="ECO:0000313" key="3">
    <source>
        <dbReference type="Proteomes" id="UP000045545"/>
    </source>
</evidence>
<name>A0A0E4GAJ7_9FIRM</name>
<organism evidence="2 3">
    <name type="scientific">Syntrophomonas zehnderi OL-4</name>
    <dbReference type="NCBI Taxonomy" id="690567"/>
    <lineage>
        <taxon>Bacteria</taxon>
        <taxon>Bacillati</taxon>
        <taxon>Bacillota</taxon>
        <taxon>Clostridia</taxon>
        <taxon>Eubacteriales</taxon>
        <taxon>Syntrophomonadaceae</taxon>
        <taxon>Syntrophomonas</taxon>
    </lineage>
</organism>
<protein>
    <recommendedName>
        <fullName evidence="1">Inner membrane protein YgaP-like transmembrane domain-containing protein</fullName>
    </recommendedName>
</protein>
<evidence type="ECO:0000313" key="2">
    <source>
        <dbReference type="EMBL" id="CFX53329.1"/>
    </source>
</evidence>
<keyword evidence="3" id="KW-1185">Reference proteome</keyword>
<sequence length="65" mass="7241">MLGSDGVWARIIFAFCFFLLSGSQMVTGWPATVCGILGTMELATGLLRYSPLVEFWEYLKTSRSD</sequence>
<dbReference type="AlphaFoldDB" id="A0A0E4GAJ7"/>
<accession>A0A0E4GAJ7</accession>
<reference evidence="2 3" key="1">
    <citation type="submission" date="2015-03" db="EMBL/GenBank/DDBJ databases">
        <authorList>
            <person name="Murphy D."/>
        </authorList>
    </citation>
    <scope>NUCLEOTIDE SEQUENCE [LARGE SCALE GENOMIC DNA]</scope>
    <source>
        <strain evidence="2 3">OL-4</strain>
    </source>
</reference>
<feature type="domain" description="Inner membrane protein YgaP-like transmembrane" evidence="1">
    <location>
        <begin position="9"/>
        <end position="62"/>
    </location>
</feature>
<dbReference type="InterPro" id="IPR021309">
    <property type="entry name" value="YgaP-like_TM"/>
</dbReference>